<comment type="caution">
    <text evidence="1">The sequence shown here is derived from an EMBL/GenBank/DDBJ whole genome shotgun (WGS) entry which is preliminary data.</text>
</comment>
<dbReference type="EMBL" id="AMZH03003869">
    <property type="protein sequence ID" value="RRT70913.1"/>
    <property type="molecule type" value="Genomic_DNA"/>
</dbReference>
<evidence type="ECO:0000313" key="2">
    <source>
        <dbReference type="Proteomes" id="UP000287651"/>
    </source>
</evidence>
<dbReference type="AlphaFoldDB" id="A0A427A402"/>
<sequence length="84" mass="9063">ARPPSCAAIAYAWCNRRHASPRPTRGATVIVCEMSQPPSAVSVQYAAFVVHAYCVWCYLHVTSSVQLTPTTISGDVIAMLSKPL</sequence>
<name>A0A427A402_ENSVE</name>
<reference evidence="1 2" key="1">
    <citation type="journal article" date="2014" name="Agronomy (Basel)">
        <title>A Draft Genome Sequence for Ensete ventricosum, the Drought-Tolerant Tree Against Hunger.</title>
        <authorList>
            <person name="Harrison J."/>
            <person name="Moore K.A."/>
            <person name="Paszkiewicz K."/>
            <person name="Jones T."/>
            <person name="Grant M."/>
            <person name="Ambacheew D."/>
            <person name="Muzemil S."/>
            <person name="Studholme D.J."/>
        </authorList>
    </citation>
    <scope>NUCLEOTIDE SEQUENCE [LARGE SCALE GENOMIC DNA]</scope>
</reference>
<proteinExistence type="predicted"/>
<dbReference type="Proteomes" id="UP000287651">
    <property type="component" value="Unassembled WGS sequence"/>
</dbReference>
<gene>
    <name evidence="1" type="ORF">B296_00016928</name>
</gene>
<protein>
    <submittedName>
        <fullName evidence="1">Uncharacterized protein</fullName>
    </submittedName>
</protein>
<evidence type="ECO:0000313" key="1">
    <source>
        <dbReference type="EMBL" id="RRT70913.1"/>
    </source>
</evidence>
<feature type="non-terminal residue" evidence="1">
    <location>
        <position position="1"/>
    </location>
</feature>
<accession>A0A427A402</accession>
<organism evidence="1 2">
    <name type="scientific">Ensete ventricosum</name>
    <name type="common">Abyssinian banana</name>
    <name type="synonym">Musa ensete</name>
    <dbReference type="NCBI Taxonomy" id="4639"/>
    <lineage>
        <taxon>Eukaryota</taxon>
        <taxon>Viridiplantae</taxon>
        <taxon>Streptophyta</taxon>
        <taxon>Embryophyta</taxon>
        <taxon>Tracheophyta</taxon>
        <taxon>Spermatophyta</taxon>
        <taxon>Magnoliopsida</taxon>
        <taxon>Liliopsida</taxon>
        <taxon>Zingiberales</taxon>
        <taxon>Musaceae</taxon>
        <taxon>Ensete</taxon>
    </lineage>
</organism>